<dbReference type="OrthoDB" id="7527830at2"/>
<feature type="transmembrane region" description="Helical" evidence="1">
    <location>
        <begin position="223"/>
        <end position="239"/>
    </location>
</feature>
<dbReference type="SUPFAM" id="SSF53448">
    <property type="entry name" value="Nucleotide-diphospho-sugar transferases"/>
    <property type="match status" value="1"/>
</dbReference>
<dbReference type="EMBL" id="QJTI01000018">
    <property type="protein sequence ID" value="PYF01697.1"/>
    <property type="molecule type" value="Genomic_DNA"/>
</dbReference>
<dbReference type="AlphaFoldDB" id="A0A318TD04"/>
<dbReference type="Pfam" id="PF00535">
    <property type="entry name" value="Glycos_transf_2"/>
    <property type="match status" value="1"/>
</dbReference>
<keyword evidence="1" id="KW-1133">Transmembrane helix</keyword>
<feature type="domain" description="Glycosyltransferase 2-like" evidence="2">
    <location>
        <begin position="8"/>
        <end position="173"/>
    </location>
</feature>
<dbReference type="PANTHER" id="PTHR48090">
    <property type="entry name" value="UNDECAPRENYL-PHOSPHATE 4-DEOXY-4-FORMAMIDO-L-ARABINOSE TRANSFERASE-RELATED"/>
    <property type="match status" value="1"/>
</dbReference>
<dbReference type="Gene3D" id="3.90.550.10">
    <property type="entry name" value="Spore Coat Polysaccharide Biosynthesis Protein SpsA, Chain A"/>
    <property type="match status" value="1"/>
</dbReference>
<dbReference type="InterPro" id="IPR050256">
    <property type="entry name" value="Glycosyltransferase_2"/>
</dbReference>
<organism evidence="3 4">
    <name type="scientific">Rhodopseudomonas faecalis</name>
    <dbReference type="NCBI Taxonomy" id="99655"/>
    <lineage>
        <taxon>Bacteria</taxon>
        <taxon>Pseudomonadati</taxon>
        <taxon>Pseudomonadota</taxon>
        <taxon>Alphaproteobacteria</taxon>
        <taxon>Hyphomicrobiales</taxon>
        <taxon>Nitrobacteraceae</taxon>
        <taxon>Rhodopseudomonas</taxon>
    </lineage>
</organism>
<proteinExistence type="predicted"/>
<keyword evidence="3" id="KW-0808">Transferase</keyword>
<dbReference type="Proteomes" id="UP000248148">
    <property type="component" value="Unassembled WGS sequence"/>
</dbReference>
<keyword evidence="4" id="KW-1185">Reference proteome</keyword>
<name>A0A318TD04_9BRAD</name>
<keyword evidence="1" id="KW-0472">Membrane</keyword>
<feature type="transmembrane region" description="Helical" evidence="1">
    <location>
        <begin position="251"/>
        <end position="275"/>
    </location>
</feature>
<evidence type="ECO:0000313" key="3">
    <source>
        <dbReference type="EMBL" id="PYF01697.1"/>
    </source>
</evidence>
<dbReference type="GO" id="GO:0016740">
    <property type="term" value="F:transferase activity"/>
    <property type="evidence" value="ECO:0007669"/>
    <property type="project" value="UniProtKB-KW"/>
</dbReference>
<evidence type="ECO:0000256" key="1">
    <source>
        <dbReference type="SAM" id="Phobius"/>
    </source>
</evidence>
<sequence>MYRNQRVSVVVPAHNEETQIARVIDTMPDIVDMIVIVNDCSKDKTSEVIRSHPAYGSGRVTLLEHEVNQGVGGAIATGYKWARDNDYDVAVVMAGDGQMDPDDLPAILDPVVDGEADYTKGNRLVTGQAFDKIPKVRFFGNAALSLLTKIASGYWHVADSQTGYTAINRRALNAVNWDKMYKRYGQPNDLLVKLNVEEMRVVDVPIEPVYNVGEKSGIKIRKVVFTIGSLLVRLFFWRLKEKYVIRNFHPLVFFYLFGFFNIALSCILFVRFGLLWGARGQIPEITFLSWLFAFSVGFNSLFFAMWFDYSENKHLNPPLKHRERRSVLRDAA</sequence>
<keyword evidence="1" id="KW-0812">Transmembrane</keyword>
<comment type="caution">
    <text evidence="3">The sequence shown here is derived from an EMBL/GenBank/DDBJ whole genome shotgun (WGS) entry which is preliminary data.</text>
</comment>
<reference evidence="3 4" key="1">
    <citation type="submission" date="2018-06" db="EMBL/GenBank/DDBJ databases">
        <title>Genomic Encyclopedia of Archaeal and Bacterial Type Strains, Phase II (KMG-II): from individual species to whole genera.</title>
        <authorList>
            <person name="Goeker M."/>
        </authorList>
    </citation>
    <scope>NUCLEOTIDE SEQUENCE [LARGE SCALE GENOMIC DNA]</scope>
    <source>
        <strain evidence="3 4">JCM 11668</strain>
    </source>
</reference>
<dbReference type="CDD" id="cd04179">
    <property type="entry name" value="DPM_DPG-synthase_like"/>
    <property type="match status" value="1"/>
</dbReference>
<evidence type="ECO:0000313" key="4">
    <source>
        <dbReference type="Proteomes" id="UP000248148"/>
    </source>
</evidence>
<dbReference type="InterPro" id="IPR001173">
    <property type="entry name" value="Glyco_trans_2-like"/>
</dbReference>
<evidence type="ECO:0000259" key="2">
    <source>
        <dbReference type="Pfam" id="PF00535"/>
    </source>
</evidence>
<feature type="transmembrane region" description="Helical" evidence="1">
    <location>
        <begin position="287"/>
        <end position="307"/>
    </location>
</feature>
<dbReference type="InterPro" id="IPR029044">
    <property type="entry name" value="Nucleotide-diphossugar_trans"/>
</dbReference>
<accession>A0A318TD04</accession>
<gene>
    <name evidence="3" type="ORF">BJ122_1187</name>
</gene>
<protein>
    <submittedName>
        <fullName evidence="3">GT2 family glycosyltransferase</fullName>
    </submittedName>
</protein>
<dbReference type="PANTHER" id="PTHR48090:SF7">
    <property type="entry name" value="RFBJ PROTEIN"/>
    <property type="match status" value="1"/>
</dbReference>